<comment type="caution">
    <text evidence="3">The sequence shown here is derived from an EMBL/GenBank/DDBJ whole genome shotgun (WGS) entry which is preliminary data.</text>
</comment>
<evidence type="ECO:0000256" key="1">
    <source>
        <dbReference type="ARBA" id="ARBA00022801"/>
    </source>
</evidence>
<dbReference type="Gene3D" id="3.60.40.10">
    <property type="entry name" value="PPM-type phosphatase domain"/>
    <property type="match status" value="1"/>
</dbReference>
<dbReference type="InterPro" id="IPR052016">
    <property type="entry name" value="Bact_Sigma-Reg"/>
</dbReference>
<dbReference type="InterPro" id="IPR001932">
    <property type="entry name" value="PPM-type_phosphatase-like_dom"/>
</dbReference>
<dbReference type="Pfam" id="PF07228">
    <property type="entry name" value="SpoIIE"/>
    <property type="match status" value="1"/>
</dbReference>
<gene>
    <name evidence="3" type="ORF">GHK86_09745</name>
</gene>
<reference evidence="3 4" key="1">
    <citation type="submission" date="2019-11" db="EMBL/GenBank/DDBJ databases">
        <title>Acidiferrimicrobium australis gen. nov., sp. nov., an acidophilic and obligately heterotrophic, member of the Actinobacteria that catalyses dissimilatory oxido- reduction of iron isolated from metal-rich acidic water in Chile.</title>
        <authorList>
            <person name="Gonzalez D."/>
            <person name="Huber K."/>
            <person name="Hedrich S."/>
            <person name="Rojas-Villalobos C."/>
            <person name="Quatrini R."/>
            <person name="Dinamarca M.A."/>
            <person name="Schwarz A."/>
            <person name="Canales C."/>
            <person name="Nancucheo I."/>
        </authorList>
    </citation>
    <scope>NUCLEOTIDE SEQUENCE [LARGE SCALE GENOMIC DNA]</scope>
    <source>
        <strain evidence="3 4">USS-CCA1</strain>
    </source>
</reference>
<keyword evidence="4" id="KW-1185">Reference proteome</keyword>
<dbReference type="Proteomes" id="UP000437736">
    <property type="component" value="Unassembled WGS sequence"/>
</dbReference>
<dbReference type="PANTHER" id="PTHR43156">
    <property type="entry name" value="STAGE II SPORULATION PROTEIN E-RELATED"/>
    <property type="match status" value="1"/>
</dbReference>
<sequence>MSPPSPDLAALLDRLDTVAPSDLGPALAAYLAESHGAAGSELWLVSHDWAALRAVGSGEAADPALIRVGSSSPLAAVWRTQQPAVTPVPGGSLAHLPVTYRGERLGVLQVELAAPPTDGELAELGRVARTAAGRVLLDGRYADRYERVRRLQPFNLPAELQSVLLPARGCHTAHFTLAAQVIPAARVGGDHFDYQIHPDGVTVTVSDAMGHGLDAAMVTTLGVGALRHARRHRQPPAEQFGAANDALHERFGGEKFMTALMVHVGGEGALVVQAGHPNVTRVRGGHAAPLDFRPQLPLGLFPTSRYEAQAVDLAAGDRLVLVSDGTLEAVDGDGEQFAERSFARILTETAGEDPHATVAALQQALLDHQTGDLRDDATIVCLDWHPTWERGPGA</sequence>
<protein>
    <submittedName>
        <fullName evidence="3">SpoIIE family protein phosphatase</fullName>
    </submittedName>
</protein>
<dbReference type="SMART" id="SM00331">
    <property type="entry name" value="PP2C_SIG"/>
    <property type="match status" value="1"/>
</dbReference>
<feature type="domain" description="PPM-type phosphatase" evidence="2">
    <location>
        <begin position="172"/>
        <end position="384"/>
    </location>
</feature>
<dbReference type="PANTHER" id="PTHR43156:SF2">
    <property type="entry name" value="STAGE II SPORULATION PROTEIN E"/>
    <property type="match status" value="1"/>
</dbReference>
<dbReference type="EMBL" id="WJHE01000450">
    <property type="protein sequence ID" value="MST32999.1"/>
    <property type="molecule type" value="Genomic_DNA"/>
</dbReference>
<name>A0ABW9QT41_9ACTN</name>
<proteinExistence type="predicted"/>
<keyword evidence="1" id="KW-0378">Hydrolase</keyword>
<accession>A0ABW9QT41</accession>
<evidence type="ECO:0000313" key="4">
    <source>
        <dbReference type="Proteomes" id="UP000437736"/>
    </source>
</evidence>
<dbReference type="SUPFAM" id="SSF81606">
    <property type="entry name" value="PP2C-like"/>
    <property type="match status" value="1"/>
</dbReference>
<organism evidence="3 4">
    <name type="scientific">Acidiferrimicrobium australe</name>
    <dbReference type="NCBI Taxonomy" id="2664430"/>
    <lineage>
        <taxon>Bacteria</taxon>
        <taxon>Bacillati</taxon>
        <taxon>Actinomycetota</taxon>
        <taxon>Acidimicrobiia</taxon>
        <taxon>Acidimicrobiales</taxon>
        <taxon>Acidimicrobiaceae</taxon>
        <taxon>Acidiferrimicrobium</taxon>
    </lineage>
</organism>
<evidence type="ECO:0000259" key="2">
    <source>
        <dbReference type="SMART" id="SM00331"/>
    </source>
</evidence>
<dbReference type="InterPro" id="IPR036457">
    <property type="entry name" value="PPM-type-like_dom_sf"/>
</dbReference>
<evidence type="ECO:0000313" key="3">
    <source>
        <dbReference type="EMBL" id="MST32999.1"/>
    </source>
</evidence>